<gene>
    <name evidence="5" type="ORF">AMELA_G00073140</name>
</gene>
<feature type="coiled-coil region" evidence="3">
    <location>
        <begin position="456"/>
        <end position="501"/>
    </location>
</feature>
<reference evidence="5 6" key="1">
    <citation type="submission" date="2020-02" db="EMBL/GenBank/DDBJ databases">
        <title>A chromosome-scale genome assembly of the black bullhead catfish (Ameiurus melas).</title>
        <authorList>
            <person name="Wen M."/>
            <person name="Zham M."/>
            <person name="Cabau C."/>
            <person name="Klopp C."/>
            <person name="Donnadieu C."/>
            <person name="Roques C."/>
            <person name="Bouchez O."/>
            <person name="Lampietro C."/>
            <person name="Jouanno E."/>
            <person name="Herpin A."/>
            <person name="Louis A."/>
            <person name="Berthelot C."/>
            <person name="Parey E."/>
            <person name="Roest-Crollius H."/>
            <person name="Braasch I."/>
            <person name="Postlethwait J."/>
            <person name="Robinson-Rechavi M."/>
            <person name="Echchiki A."/>
            <person name="Begum T."/>
            <person name="Montfort J."/>
            <person name="Schartl M."/>
            <person name="Bobe J."/>
            <person name="Guiguen Y."/>
        </authorList>
    </citation>
    <scope>NUCLEOTIDE SEQUENCE [LARGE SCALE GENOMIC DNA]</scope>
    <source>
        <strain evidence="5">M_S1</strain>
        <tissue evidence="5">Blood</tissue>
    </source>
</reference>
<dbReference type="EMBL" id="JAAGNN010000006">
    <property type="protein sequence ID" value="KAF4087661.1"/>
    <property type="molecule type" value="Genomic_DNA"/>
</dbReference>
<evidence type="ECO:0000256" key="3">
    <source>
        <dbReference type="SAM" id="Coils"/>
    </source>
</evidence>
<dbReference type="Gene3D" id="3.40.50.300">
    <property type="entry name" value="P-loop containing nucleotide triphosphate hydrolases"/>
    <property type="match status" value="1"/>
</dbReference>
<dbReference type="GO" id="GO:0005525">
    <property type="term" value="F:GTP binding"/>
    <property type="evidence" value="ECO:0007669"/>
    <property type="project" value="InterPro"/>
</dbReference>
<dbReference type="InterPro" id="IPR006703">
    <property type="entry name" value="G_AIG1"/>
</dbReference>
<protein>
    <recommendedName>
        <fullName evidence="4">AIG1-type G domain-containing protein</fullName>
    </recommendedName>
</protein>
<proteinExistence type="inferred from homology"/>
<evidence type="ECO:0000313" key="5">
    <source>
        <dbReference type="EMBL" id="KAF4087661.1"/>
    </source>
</evidence>
<name>A0A7J6B0D1_AMEME</name>
<evidence type="ECO:0000256" key="2">
    <source>
        <dbReference type="ARBA" id="ARBA00022741"/>
    </source>
</evidence>
<dbReference type="PROSITE" id="PS00675">
    <property type="entry name" value="SIGMA54_INTERACT_1"/>
    <property type="match status" value="1"/>
</dbReference>
<feature type="domain" description="AIG1-type G" evidence="4">
    <location>
        <begin position="102"/>
        <end position="253"/>
    </location>
</feature>
<keyword evidence="3" id="KW-0175">Coiled coil</keyword>
<sequence length="567" mass="65520">MGVGVSEVFIETLYCQGALDCSWINRKDLSNNNFLLLHRNTMAESQNEDNSREEQLKEIRENSRTKEGFITRYILNPRTVTVGETLQRVEFGKMDEYKSHKTVLLVGETGTGKSTIINAMVTYMLGVCSEDRIWCEFIETTENQTDSQTKAVTVYDVFTKHSPISLTIIDTPGFGSTKGKNEDITIAKSLHELFRSNDGVDEIDAVCFVVTSLTSRLTERQLYVFNAVLSLFGHDVEKNIVVFITHASRKPNNAIKAIKESKIPCAQDDRGEPVYFRFDNGHCEDFNDEGSLGDYQASWDVLKTNMENFLTFLKEINPISMKLTEAVLRTREQLTSSIFNIKEKIECTELKQRELEQTKEALQKHEQEKRDNNNFECTVDEAYKEKVPIEYQWWHFRSKGATCCTVCEENCHYPGCWWVKDLSWCRVMSAGKCTVCTGKCHYTKHVKEGKIYQWKTRKVKKTMEDLKQKYEAKSEKTKSLISQLEDEIAKQEKAKIRLVEECYQCVVKLEEIALMSDSVYTLHHLDFLIEKVKETGDTVRVQKLEEIKKRADKQLARAAEFSAMYYF</sequence>
<keyword evidence="6" id="KW-1185">Reference proteome</keyword>
<dbReference type="InterPro" id="IPR025662">
    <property type="entry name" value="Sigma_54_int_dom_ATP-bd_1"/>
</dbReference>
<dbReference type="AlphaFoldDB" id="A0A7J6B0D1"/>
<organism evidence="5 6">
    <name type="scientific">Ameiurus melas</name>
    <name type="common">Black bullhead</name>
    <name type="synonym">Silurus melas</name>
    <dbReference type="NCBI Taxonomy" id="219545"/>
    <lineage>
        <taxon>Eukaryota</taxon>
        <taxon>Metazoa</taxon>
        <taxon>Chordata</taxon>
        <taxon>Craniata</taxon>
        <taxon>Vertebrata</taxon>
        <taxon>Euteleostomi</taxon>
        <taxon>Actinopterygii</taxon>
        <taxon>Neopterygii</taxon>
        <taxon>Teleostei</taxon>
        <taxon>Ostariophysi</taxon>
        <taxon>Siluriformes</taxon>
        <taxon>Ictaluridae</taxon>
        <taxon>Ameiurus</taxon>
    </lineage>
</organism>
<comment type="caution">
    <text evidence="5">The sequence shown here is derived from an EMBL/GenBank/DDBJ whole genome shotgun (WGS) entry which is preliminary data.</text>
</comment>
<dbReference type="Proteomes" id="UP000593565">
    <property type="component" value="Unassembled WGS sequence"/>
</dbReference>
<keyword evidence="2" id="KW-0547">Nucleotide-binding</keyword>
<dbReference type="PANTHER" id="PTHR32046">
    <property type="entry name" value="G DOMAIN-CONTAINING PROTEIN"/>
    <property type="match status" value="1"/>
</dbReference>
<evidence type="ECO:0000259" key="4">
    <source>
        <dbReference type="Pfam" id="PF04548"/>
    </source>
</evidence>
<feature type="coiled-coil region" evidence="3">
    <location>
        <begin position="345"/>
        <end position="385"/>
    </location>
</feature>
<dbReference type="CDD" id="cd00882">
    <property type="entry name" value="Ras_like_GTPase"/>
    <property type="match status" value="1"/>
</dbReference>
<dbReference type="PANTHER" id="PTHR32046:SF11">
    <property type="entry name" value="IMMUNE-ASSOCIATED NUCLEOTIDE-BINDING PROTEIN 10-LIKE"/>
    <property type="match status" value="1"/>
</dbReference>
<evidence type="ECO:0000313" key="6">
    <source>
        <dbReference type="Proteomes" id="UP000593565"/>
    </source>
</evidence>
<accession>A0A7J6B0D1</accession>
<evidence type="ECO:0000256" key="1">
    <source>
        <dbReference type="ARBA" id="ARBA00008535"/>
    </source>
</evidence>
<comment type="similarity">
    <text evidence="1">Belongs to the TRAFAC class TrmE-Era-EngA-EngB-Septin-like GTPase superfamily. AIG1/Toc34/Toc159-like paraseptin GTPase family. IAN subfamily.</text>
</comment>
<dbReference type="InterPro" id="IPR027417">
    <property type="entry name" value="P-loop_NTPase"/>
</dbReference>
<dbReference type="SUPFAM" id="SSF52540">
    <property type="entry name" value="P-loop containing nucleoside triphosphate hydrolases"/>
    <property type="match status" value="1"/>
</dbReference>
<dbReference type="Pfam" id="PF04548">
    <property type="entry name" value="AIG1"/>
    <property type="match status" value="1"/>
</dbReference>